<reference evidence="11 12" key="1">
    <citation type="submission" date="2019-07" db="EMBL/GenBank/DDBJ databases">
        <title>Qingshengfaniella alkalisoli gen. nov., sp. nov., isolated from saline soil.</title>
        <authorList>
            <person name="Xu L."/>
            <person name="Huang X.-X."/>
            <person name="Sun J.-Q."/>
        </authorList>
    </citation>
    <scope>NUCLEOTIDE SEQUENCE [LARGE SCALE GENOMIC DNA]</scope>
    <source>
        <strain evidence="11 12">DSM 27279</strain>
    </source>
</reference>
<dbReference type="EMBL" id="VLTJ01000029">
    <property type="protein sequence ID" value="TSH93090.1"/>
    <property type="molecule type" value="Genomic_DNA"/>
</dbReference>
<keyword evidence="5" id="KW-0378">Hydrolase</keyword>
<dbReference type="InterPro" id="IPR045834">
    <property type="entry name" value="Csd3_N2"/>
</dbReference>
<comment type="cofactor">
    <cofactor evidence="1">
        <name>Zn(2+)</name>
        <dbReference type="ChEBI" id="CHEBI:29105"/>
    </cofactor>
</comment>
<evidence type="ECO:0000256" key="4">
    <source>
        <dbReference type="ARBA" id="ARBA00022723"/>
    </source>
</evidence>
<dbReference type="Gene3D" id="2.70.70.10">
    <property type="entry name" value="Glucose Permease (Domain IIA)"/>
    <property type="match status" value="1"/>
</dbReference>
<sequence>MRFGSNASGPRRSDFPRRFLVLCAFGLFGAAAAVGMVSQNADATVVPDIRHIVQTLQLPEPVAVPSVQAGPDDGLYVREERVQRGDSVASMLNRLEVSDPALQRFLVQEPAARSIYQLYPGRAIQVATDAEGELRWLRYVHTPGAQSDGEVVQQLLEVLRTPEGGFEAAEHEFPAERRINVGMGTIRSSLFGATDAAGVPYNVTQQMIDILASDVDFFRDLRPGDQFRVVYETFTTNGENARSGRVLALEFVNNGKSYEAVWYDPDEAGKSGGYFALDGTSRRRAFLRVPLEFTRISSGFGLRRHPVLNTMRGHKGVDYAAPPGTPIRSTADGTVEFIGSQRGYGNTVIVKHHGEYTTLYAHMRGFASNLRKGSRVAQGDVIGYVGSTGMATGPHLHYEFRIAGRQIDPQSSDIPIAQSLDGKELDRFKQHVASYRGQLDMLANLQKAQDGTLDTDGAVALADTGAAR</sequence>
<accession>A0A556AJP9</accession>
<evidence type="ECO:0000313" key="12">
    <source>
        <dbReference type="Proteomes" id="UP000318405"/>
    </source>
</evidence>
<evidence type="ECO:0000256" key="6">
    <source>
        <dbReference type="ARBA" id="ARBA00022833"/>
    </source>
</evidence>
<organism evidence="11 12">
    <name type="scientific">Verticiella sediminum</name>
    <dbReference type="NCBI Taxonomy" id="1247510"/>
    <lineage>
        <taxon>Bacteria</taxon>
        <taxon>Pseudomonadati</taxon>
        <taxon>Pseudomonadota</taxon>
        <taxon>Betaproteobacteria</taxon>
        <taxon>Burkholderiales</taxon>
        <taxon>Alcaligenaceae</taxon>
        <taxon>Verticiella</taxon>
    </lineage>
</organism>
<feature type="domain" description="DD-carboxypeptidase/endopeptidase Mpg-like N-terminal" evidence="10">
    <location>
        <begin position="76"/>
        <end position="137"/>
    </location>
</feature>
<dbReference type="GO" id="GO:0046872">
    <property type="term" value="F:metal ion binding"/>
    <property type="evidence" value="ECO:0007669"/>
    <property type="project" value="UniProtKB-KW"/>
</dbReference>
<feature type="domain" description="M23ase beta-sheet core" evidence="8">
    <location>
        <begin position="313"/>
        <end position="409"/>
    </location>
</feature>
<evidence type="ECO:0000256" key="1">
    <source>
        <dbReference type="ARBA" id="ARBA00001947"/>
    </source>
</evidence>
<dbReference type="GO" id="GO:0006508">
    <property type="term" value="P:proteolysis"/>
    <property type="evidence" value="ECO:0007669"/>
    <property type="project" value="UniProtKB-KW"/>
</dbReference>
<keyword evidence="7" id="KW-0482">Metalloprotease</keyword>
<evidence type="ECO:0000256" key="3">
    <source>
        <dbReference type="ARBA" id="ARBA00022670"/>
    </source>
</evidence>
<gene>
    <name evidence="11" type="ORF">FOZ76_17065</name>
</gene>
<dbReference type="Pfam" id="PF01551">
    <property type="entry name" value="Peptidase_M23"/>
    <property type="match status" value="1"/>
</dbReference>
<dbReference type="Pfam" id="PF19425">
    <property type="entry name" value="Csd3_N2"/>
    <property type="match status" value="1"/>
</dbReference>
<dbReference type="InterPro" id="IPR054512">
    <property type="entry name" value="NMB0315-like_N"/>
</dbReference>
<comment type="caution">
    <text evidence="11">The sequence shown here is derived from an EMBL/GenBank/DDBJ whole genome shotgun (WGS) entry which is preliminary data.</text>
</comment>
<keyword evidence="4" id="KW-0479">Metal-binding</keyword>
<evidence type="ECO:0000256" key="7">
    <source>
        <dbReference type="ARBA" id="ARBA00023049"/>
    </source>
</evidence>
<dbReference type="AlphaFoldDB" id="A0A556AJP9"/>
<evidence type="ECO:0000259" key="10">
    <source>
        <dbReference type="Pfam" id="PF22310"/>
    </source>
</evidence>
<dbReference type="InterPro" id="IPR050570">
    <property type="entry name" value="Cell_wall_metabolism_enzyme"/>
</dbReference>
<dbReference type="PANTHER" id="PTHR21666">
    <property type="entry name" value="PEPTIDASE-RELATED"/>
    <property type="match status" value="1"/>
</dbReference>
<protein>
    <submittedName>
        <fullName evidence="11">M23 family metallopeptidase</fullName>
    </submittedName>
</protein>
<dbReference type="Proteomes" id="UP000318405">
    <property type="component" value="Unassembled WGS sequence"/>
</dbReference>
<evidence type="ECO:0000256" key="2">
    <source>
        <dbReference type="ARBA" id="ARBA00004196"/>
    </source>
</evidence>
<comment type="subcellular location">
    <subcellularLocation>
        <location evidence="2">Cell envelope</location>
    </subcellularLocation>
</comment>
<dbReference type="SUPFAM" id="SSF51261">
    <property type="entry name" value="Duplicated hybrid motif"/>
    <property type="match status" value="1"/>
</dbReference>
<evidence type="ECO:0000259" key="9">
    <source>
        <dbReference type="Pfam" id="PF19425"/>
    </source>
</evidence>
<dbReference type="GO" id="GO:0030313">
    <property type="term" value="C:cell envelope"/>
    <property type="evidence" value="ECO:0007669"/>
    <property type="project" value="UniProtKB-SubCell"/>
</dbReference>
<name>A0A556AJP9_9BURK</name>
<dbReference type="Pfam" id="PF22310">
    <property type="entry name" value="NMB0315_dom_I"/>
    <property type="match status" value="1"/>
</dbReference>
<keyword evidence="3" id="KW-0645">Protease</keyword>
<dbReference type="CDD" id="cd12797">
    <property type="entry name" value="M23_peptidase"/>
    <property type="match status" value="1"/>
</dbReference>
<dbReference type="GO" id="GO:0004222">
    <property type="term" value="F:metalloendopeptidase activity"/>
    <property type="evidence" value="ECO:0007669"/>
    <property type="project" value="TreeGrafter"/>
</dbReference>
<feature type="domain" description="Csd3-like second N-terminal" evidence="9">
    <location>
        <begin position="183"/>
        <end position="300"/>
    </location>
</feature>
<dbReference type="InterPro" id="IPR016047">
    <property type="entry name" value="M23ase_b-sheet_dom"/>
</dbReference>
<keyword evidence="6" id="KW-0862">Zinc</keyword>
<proteinExistence type="predicted"/>
<dbReference type="OrthoDB" id="9815245at2"/>
<keyword evidence="12" id="KW-1185">Reference proteome</keyword>
<evidence type="ECO:0000259" key="8">
    <source>
        <dbReference type="Pfam" id="PF01551"/>
    </source>
</evidence>
<dbReference type="InterPro" id="IPR011055">
    <property type="entry name" value="Dup_hybrid_motif"/>
</dbReference>
<evidence type="ECO:0000256" key="5">
    <source>
        <dbReference type="ARBA" id="ARBA00022801"/>
    </source>
</evidence>
<dbReference type="PANTHER" id="PTHR21666:SF288">
    <property type="entry name" value="CELL DIVISION PROTEIN YTFB"/>
    <property type="match status" value="1"/>
</dbReference>
<evidence type="ECO:0000313" key="11">
    <source>
        <dbReference type="EMBL" id="TSH93090.1"/>
    </source>
</evidence>
<dbReference type="Gene3D" id="3.10.450.350">
    <property type="match status" value="2"/>
</dbReference>